<comment type="caution">
    <text evidence="2">The sequence shown here is derived from an EMBL/GenBank/DDBJ whole genome shotgun (WGS) entry which is preliminary data.</text>
</comment>
<dbReference type="CDD" id="cd21037">
    <property type="entry name" value="MLKL_NTD"/>
    <property type="match status" value="1"/>
</dbReference>
<dbReference type="EMBL" id="JABBWG010000023">
    <property type="protein sequence ID" value="KAG1813695.1"/>
    <property type="molecule type" value="Genomic_DNA"/>
</dbReference>
<evidence type="ECO:0000313" key="3">
    <source>
        <dbReference type="Proteomes" id="UP000807769"/>
    </source>
</evidence>
<dbReference type="GeneID" id="64636230"/>
<evidence type="ECO:0000313" key="2">
    <source>
        <dbReference type="EMBL" id="KAG1813695.1"/>
    </source>
</evidence>
<dbReference type="Gene3D" id="3.40.50.300">
    <property type="entry name" value="P-loop containing nucleotide triphosphate hydrolases"/>
    <property type="match status" value="1"/>
</dbReference>
<dbReference type="GO" id="GO:0007166">
    <property type="term" value="P:cell surface receptor signaling pathway"/>
    <property type="evidence" value="ECO:0007669"/>
    <property type="project" value="InterPro"/>
</dbReference>
<dbReference type="InterPro" id="IPR027417">
    <property type="entry name" value="P-loop_NTPase"/>
</dbReference>
<dbReference type="Proteomes" id="UP000807769">
    <property type="component" value="Unassembled WGS sequence"/>
</dbReference>
<protein>
    <recommendedName>
        <fullName evidence="4">NB-ARC domain-containing protein</fullName>
    </recommendedName>
</protein>
<dbReference type="InterPro" id="IPR059179">
    <property type="entry name" value="MLKL-like_MCAfunc"/>
</dbReference>
<keyword evidence="3" id="KW-1185">Reference proteome</keyword>
<proteinExistence type="predicted"/>
<evidence type="ECO:0000256" key="1">
    <source>
        <dbReference type="SAM" id="MobiDB-lite"/>
    </source>
</evidence>
<dbReference type="Gene3D" id="1.20.930.20">
    <property type="entry name" value="Adaptor protein Cbl, N-terminal domain"/>
    <property type="match status" value="1"/>
</dbReference>
<dbReference type="SUPFAM" id="SSF52540">
    <property type="entry name" value="P-loop containing nucleoside triphosphate hydrolases"/>
    <property type="match status" value="1"/>
</dbReference>
<accession>A0A9P7JC53</accession>
<gene>
    <name evidence="2" type="ORF">BJ212DRAFT_1578322</name>
</gene>
<evidence type="ECO:0008006" key="4">
    <source>
        <dbReference type="Google" id="ProtNLM"/>
    </source>
</evidence>
<dbReference type="AlphaFoldDB" id="A0A9P7JC53"/>
<reference evidence="2" key="1">
    <citation type="journal article" date="2020" name="New Phytol.">
        <title>Comparative genomics reveals dynamic genome evolution in host specialist ectomycorrhizal fungi.</title>
        <authorList>
            <person name="Lofgren L.A."/>
            <person name="Nguyen N.H."/>
            <person name="Vilgalys R."/>
            <person name="Ruytinx J."/>
            <person name="Liao H.L."/>
            <person name="Branco S."/>
            <person name="Kuo A."/>
            <person name="LaButti K."/>
            <person name="Lipzen A."/>
            <person name="Andreopoulos W."/>
            <person name="Pangilinan J."/>
            <person name="Riley R."/>
            <person name="Hundley H."/>
            <person name="Na H."/>
            <person name="Barry K."/>
            <person name="Grigoriev I.V."/>
            <person name="Stajich J.E."/>
            <person name="Kennedy P.G."/>
        </authorList>
    </citation>
    <scope>NUCLEOTIDE SEQUENCE</scope>
    <source>
        <strain evidence="2">MN1</strain>
    </source>
</reference>
<dbReference type="OrthoDB" id="1534087at2759"/>
<sequence length="360" mass="39263">MSSKMPKAGRSRQLKNGPHAKQPSSEIKQSKDDSVGQLLDVTIAAINVTKVLVPIVLVQGILGTVANILTIAQSVIKNKSDFQAIASQCKAIRKILERVTKGATDDDLPGYLKDALSQLNISVNCINSNIESKQEQGFWRRLFAVMIDHDEITAWEKDLDCILRFFNSEAVAGMAIDMKSVKKALELVGNVPGMNVSKNCQIEPPSWPAMLFGHDNLVAELTNLVVSDEHLVLIGPRGMGKSSLAQAIINEPLIMDKFAYRHFFVAYNDGLDPSTITFKTFMACFARALGIEISGTDPLHQISTFFCSASALILDNAETFEEASALLVLRNIPLAIAEIVNIPGIILVLTSCSRRNAPNV</sequence>
<dbReference type="InterPro" id="IPR036537">
    <property type="entry name" value="Adaptor_Cbl_N_dom_sf"/>
</dbReference>
<dbReference type="RefSeq" id="XP_041191456.1">
    <property type="nucleotide sequence ID" value="XM_041342214.1"/>
</dbReference>
<organism evidence="2 3">
    <name type="scientific">Suillus subaureus</name>
    <dbReference type="NCBI Taxonomy" id="48587"/>
    <lineage>
        <taxon>Eukaryota</taxon>
        <taxon>Fungi</taxon>
        <taxon>Dikarya</taxon>
        <taxon>Basidiomycota</taxon>
        <taxon>Agaricomycotina</taxon>
        <taxon>Agaricomycetes</taxon>
        <taxon>Agaricomycetidae</taxon>
        <taxon>Boletales</taxon>
        <taxon>Suillineae</taxon>
        <taxon>Suillaceae</taxon>
        <taxon>Suillus</taxon>
    </lineage>
</organism>
<name>A0A9P7JC53_9AGAM</name>
<feature type="region of interest" description="Disordered" evidence="1">
    <location>
        <begin position="1"/>
        <end position="31"/>
    </location>
</feature>